<evidence type="ECO:0000256" key="1">
    <source>
        <dbReference type="SAM" id="MobiDB-lite"/>
    </source>
</evidence>
<keyword evidence="4" id="KW-1185">Reference proteome</keyword>
<proteinExistence type="predicted"/>
<accession>A0A0D2ZPV7</accession>
<feature type="region of interest" description="Disordered" evidence="1">
    <location>
        <begin position="35"/>
        <end position="59"/>
    </location>
</feature>
<dbReference type="Gramene" id="Bo00579s040.1">
    <property type="protein sequence ID" value="Bo00579s040.1"/>
    <property type="gene ID" value="Bo00579s040"/>
</dbReference>
<sequence length="516" mass="58739">MMISPDGSDDDDHSSSVSLSTAHLDDESLHLSLRPGGLLDKRKGHMDRSRDEGSSNKMTTIAIQTPTEDVVLISSWLNTSKDPVIGNEKSSVAFWKRIAAYFSASPKIYPGERREASHCKQRWHKMNDLVCKFCGAYEAATREKSCGQNENDVLKLAHEIFFTNHKKKFTLEHAWKELRNDQKWCELSSSKNEGSSKRRKFEDGSHSACSEANETDSGIAYEGTTRPTCVKAAKARGKKPMGVAKDMSQFQTMWTIKQQDLAALKEKISKMRLLDSNGKEEEITELMSPSDTVDEYLRLGETTTWLCVENFVEGIIYFFGDEYLRRLTPADLQRLLYVGEHRGFPGMIGSIDCQAPNVTFYVNGREYHMAYYLTDGSYPKRTTFIQSIPIPQGPKAVLFPQRQEAVRKDVERAFGLLQARFAIVKNPALFWDKIKIEKIMRACIILHNMIVEDERDGYTQFDVSEFQQGEDNGISHVDLTYSTDIPSNIVNMMGVRTRISDRQIHQQLKDDLVEHI</sequence>
<name>A0A0D2ZPV7_BRAOL</name>
<dbReference type="AlphaFoldDB" id="A0A0D2ZPV7"/>
<dbReference type="PANTHER" id="PTHR47150">
    <property type="entry name" value="OS12G0169200 PROTEIN"/>
    <property type="match status" value="1"/>
</dbReference>
<reference evidence="3" key="2">
    <citation type="submission" date="2015-06" db="UniProtKB">
        <authorList>
            <consortium name="EnsemblPlants"/>
        </authorList>
    </citation>
    <scope>IDENTIFICATION</scope>
</reference>
<organism evidence="3 4">
    <name type="scientific">Brassica oleracea var. oleracea</name>
    <dbReference type="NCBI Taxonomy" id="109376"/>
    <lineage>
        <taxon>Eukaryota</taxon>
        <taxon>Viridiplantae</taxon>
        <taxon>Streptophyta</taxon>
        <taxon>Embryophyta</taxon>
        <taxon>Tracheophyta</taxon>
        <taxon>Spermatophyta</taxon>
        <taxon>Magnoliopsida</taxon>
        <taxon>eudicotyledons</taxon>
        <taxon>Gunneridae</taxon>
        <taxon>Pentapetalae</taxon>
        <taxon>rosids</taxon>
        <taxon>malvids</taxon>
        <taxon>Brassicales</taxon>
        <taxon>Brassicaceae</taxon>
        <taxon>Brassiceae</taxon>
        <taxon>Brassica</taxon>
    </lineage>
</organism>
<dbReference type="Pfam" id="PF14303">
    <property type="entry name" value="NAM-associated"/>
    <property type="match status" value="1"/>
</dbReference>
<feature type="region of interest" description="Disordered" evidence="1">
    <location>
        <begin position="188"/>
        <end position="212"/>
    </location>
</feature>
<dbReference type="Pfam" id="PF04827">
    <property type="entry name" value="Plant_tran"/>
    <property type="match status" value="2"/>
</dbReference>
<dbReference type="InterPro" id="IPR006912">
    <property type="entry name" value="Harbinger_derived_prot"/>
</dbReference>
<dbReference type="EnsemblPlants" id="Bo00579s040.1">
    <property type="protein sequence ID" value="Bo00579s040.1"/>
    <property type="gene ID" value="Bo00579s040"/>
</dbReference>
<dbReference type="PANTHER" id="PTHR47150:SF5">
    <property type="entry name" value="OS07G0546750 PROTEIN"/>
    <property type="match status" value="1"/>
</dbReference>
<dbReference type="HOGENOM" id="CLU_012390_5_3_1"/>
<feature type="domain" description="No apical meristem-associated C-terminal" evidence="2">
    <location>
        <begin position="167"/>
        <end position="276"/>
    </location>
</feature>
<evidence type="ECO:0000313" key="3">
    <source>
        <dbReference type="EnsemblPlants" id="Bo00579s040.1"/>
    </source>
</evidence>
<protein>
    <recommendedName>
        <fullName evidence="2">No apical meristem-associated C-terminal domain-containing protein</fullName>
    </recommendedName>
</protein>
<dbReference type="InterPro" id="IPR029466">
    <property type="entry name" value="NAM-associated_C"/>
</dbReference>
<feature type="region of interest" description="Disordered" evidence="1">
    <location>
        <begin position="1"/>
        <end position="21"/>
    </location>
</feature>
<feature type="compositionally biased region" description="Basic and acidic residues" evidence="1">
    <location>
        <begin position="194"/>
        <end position="205"/>
    </location>
</feature>
<reference evidence="3" key="1">
    <citation type="journal article" date="2014" name="Genome Biol.">
        <title>Transcriptome and methylome profiling reveals relics of genome dominance in the mesopolyploid Brassica oleracea.</title>
        <authorList>
            <person name="Parkin I.A."/>
            <person name="Koh C."/>
            <person name="Tang H."/>
            <person name="Robinson S.J."/>
            <person name="Kagale S."/>
            <person name="Clarke W.E."/>
            <person name="Town C.D."/>
            <person name="Nixon J."/>
            <person name="Krishnakumar V."/>
            <person name="Bidwell S.L."/>
            <person name="Denoeud F."/>
            <person name="Belcram H."/>
            <person name="Links M.G."/>
            <person name="Just J."/>
            <person name="Clarke C."/>
            <person name="Bender T."/>
            <person name="Huebert T."/>
            <person name="Mason A.S."/>
            <person name="Pires J.C."/>
            <person name="Barker G."/>
            <person name="Moore J."/>
            <person name="Walley P.G."/>
            <person name="Manoli S."/>
            <person name="Batley J."/>
            <person name="Edwards D."/>
            <person name="Nelson M.N."/>
            <person name="Wang X."/>
            <person name="Paterson A.H."/>
            <person name="King G."/>
            <person name="Bancroft I."/>
            <person name="Chalhoub B."/>
            <person name="Sharpe A.G."/>
        </authorList>
    </citation>
    <scope>NUCLEOTIDE SEQUENCE [LARGE SCALE GENOMIC DNA]</scope>
    <source>
        <strain evidence="3">cv. TO1000</strain>
    </source>
</reference>
<evidence type="ECO:0000259" key="2">
    <source>
        <dbReference type="Pfam" id="PF14303"/>
    </source>
</evidence>
<dbReference type="Proteomes" id="UP000032141">
    <property type="component" value="Unassembled WGS sequence"/>
</dbReference>
<evidence type="ECO:0000313" key="4">
    <source>
        <dbReference type="Proteomes" id="UP000032141"/>
    </source>
</evidence>